<dbReference type="InterPro" id="IPR009293">
    <property type="entry name" value="UPF0478"/>
</dbReference>
<evidence type="ECO:0000313" key="4">
    <source>
        <dbReference type="Proteomes" id="UP000199695"/>
    </source>
</evidence>
<keyword evidence="2" id="KW-0812">Transmembrane</keyword>
<proteinExistence type="predicted"/>
<reference evidence="3 4" key="1">
    <citation type="submission" date="2016-10" db="EMBL/GenBank/DDBJ databases">
        <authorList>
            <person name="de Groot N.N."/>
        </authorList>
    </citation>
    <scope>NUCLEOTIDE SEQUENCE [LARGE SCALE GENOMIC DNA]</scope>
    <source>
        <strain evidence="3 4">DSM 46701</strain>
    </source>
</reference>
<accession>A0A1H8AJM4</accession>
<protein>
    <recommendedName>
        <fullName evidence="5">DUF948 domain-containing protein</fullName>
    </recommendedName>
</protein>
<feature type="transmembrane region" description="Helical" evidence="2">
    <location>
        <begin position="6"/>
        <end position="26"/>
    </location>
</feature>
<evidence type="ECO:0000256" key="2">
    <source>
        <dbReference type="SAM" id="Phobius"/>
    </source>
</evidence>
<sequence>MIIEISAGVAAFAICILTIFLIRSLIVFTRMMKSVQGTMDGLKKKVEEAVDESTRTLKEARQLVEDLRIKSKQADEMFQSLEEVGKNMQEVSAGIIRHAELHKDRLSQIIALVSAGIDLAKQWRRDP</sequence>
<evidence type="ECO:0000256" key="1">
    <source>
        <dbReference type="SAM" id="Coils"/>
    </source>
</evidence>
<keyword evidence="2" id="KW-1133">Transmembrane helix</keyword>
<dbReference type="EMBL" id="FOCQ01000001">
    <property type="protein sequence ID" value="SEM69727.1"/>
    <property type="molecule type" value="Genomic_DNA"/>
</dbReference>
<dbReference type="AlphaFoldDB" id="A0A1H8AJM4"/>
<dbReference type="Pfam" id="PF06103">
    <property type="entry name" value="DUF948"/>
    <property type="match status" value="1"/>
</dbReference>
<feature type="coiled-coil region" evidence="1">
    <location>
        <begin position="32"/>
        <end position="84"/>
    </location>
</feature>
<dbReference type="RefSeq" id="WP_089964445.1">
    <property type="nucleotide sequence ID" value="NZ_FOCQ01000001.1"/>
</dbReference>
<keyword evidence="4" id="KW-1185">Reference proteome</keyword>
<organism evidence="3 4">
    <name type="scientific">Lihuaxuella thermophila</name>
    <dbReference type="NCBI Taxonomy" id="1173111"/>
    <lineage>
        <taxon>Bacteria</taxon>
        <taxon>Bacillati</taxon>
        <taxon>Bacillota</taxon>
        <taxon>Bacilli</taxon>
        <taxon>Bacillales</taxon>
        <taxon>Thermoactinomycetaceae</taxon>
        <taxon>Lihuaxuella</taxon>
    </lineage>
</organism>
<dbReference type="PANTHER" id="PTHR40070:SF1">
    <property type="entry name" value="UPF0478 PROTEIN YTXG"/>
    <property type="match status" value="1"/>
</dbReference>
<keyword evidence="2" id="KW-0472">Membrane</keyword>
<evidence type="ECO:0000313" key="3">
    <source>
        <dbReference type="EMBL" id="SEM69727.1"/>
    </source>
</evidence>
<dbReference type="OrthoDB" id="2990087at2"/>
<gene>
    <name evidence="3" type="ORF">SAMN05444955_101133</name>
</gene>
<dbReference type="PANTHER" id="PTHR40070">
    <property type="entry name" value="UPF0478 PROTEIN YTXG"/>
    <property type="match status" value="1"/>
</dbReference>
<keyword evidence="1" id="KW-0175">Coiled coil</keyword>
<name>A0A1H8AJM4_9BACL</name>
<dbReference type="Proteomes" id="UP000199695">
    <property type="component" value="Unassembled WGS sequence"/>
</dbReference>
<evidence type="ECO:0008006" key="5">
    <source>
        <dbReference type="Google" id="ProtNLM"/>
    </source>
</evidence>
<dbReference type="STRING" id="1173111.SAMN05444955_101133"/>